<dbReference type="Gene3D" id="3.40.50.2060">
    <property type="match status" value="1"/>
</dbReference>
<dbReference type="GO" id="GO:0016192">
    <property type="term" value="P:vesicle-mediated transport"/>
    <property type="evidence" value="ECO:0007669"/>
    <property type="project" value="InterPro"/>
</dbReference>
<dbReference type="InterPro" id="IPR043154">
    <property type="entry name" value="Sec-1-like_dom1"/>
</dbReference>
<evidence type="ECO:0000313" key="3">
    <source>
        <dbReference type="Proteomes" id="UP000799757"/>
    </source>
</evidence>
<proteinExistence type="inferred from homology"/>
<protein>
    <submittedName>
        <fullName evidence="2">SEC1 family transport protein-like protein SLY1</fullName>
    </submittedName>
</protein>
<evidence type="ECO:0000313" key="2">
    <source>
        <dbReference type="EMBL" id="KAF2800135.1"/>
    </source>
</evidence>
<dbReference type="InterPro" id="IPR036045">
    <property type="entry name" value="Sec1-like_sf"/>
</dbReference>
<dbReference type="InterPro" id="IPR001619">
    <property type="entry name" value="Sec1-like"/>
</dbReference>
<dbReference type="Gene3D" id="3.40.50.1910">
    <property type="match status" value="1"/>
</dbReference>
<dbReference type="EMBL" id="MU001752">
    <property type="protein sequence ID" value="KAF2800135.1"/>
    <property type="molecule type" value="Genomic_DNA"/>
</dbReference>
<accession>A0A6A6XVR6</accession>
<dbReference type="Gene3D" id="1.25.40.60">
    <property type="match status" value="1"/>
</dbReference>
<dbReference type="InterPro" id="IPR027482">
    <property type="entry name" value="Sec1-like_dom2"/>
</dbReference>
<dbReference type="InterPro" id="IPR043127">
    <property type="entry name" value="Sec-1-like_dom3a"/>
</dbReference>
<dbReference type="PANTHER" id="PTHR11679">
    <property type="entry name" value="VESICLE PROTEIN SORTING-ASSOCIATED"/>
    <property type="match status" value="1"/>
</dbReference>
<evidence type="ECO:0000256" key="1">
    <source>
        <dbReference type="ARBA" id="ARBA00009884"/>
    </source>
</evidence>
<dbReference type="AlphaFoldDB" id="A0A6A6XVR6"/>
<keyword evidence="3" id="KW-1185">Reference proteome</keyword>
<dbReference type="SUPFAM" id="SSF56815">
    <property type="entry name" value="Sec1/munc18-like (SM) proteins"/>
    <property type="match status" value="1"/>
</dbReference>
<comment type="similarity">
    <text evidence="1">Belongs to the STXBP/unc-18/SEC1 family.</text>
</comment>
<dbReference type="Pfam" id="PF00995">
    <property type="entry name" value="Sec1"/>
    <property type="match status" value="1"/>
</dbReference>
<sequence>MATLRDRQIASIERILNLNSPTQPADAHGEPNANGLLPANAPILSETGEPIWKVLVFDDMGRDVISSVLRVNDLRAWGVTIHLNINTTRHTIPDVPVIYLVEPTKSNLEIITSDLSRSLYSPAYINFLSSIPRPLLEDFATQTVSSGTADHLAQIYDQYLNFVVSEPDLFSLGMDGAYGTLNSAQTSDEDLDATVERIVSGLFSVVVTMGTIPIIRCPKGGAAELVCAKLDRKLRDHVLNSKTNLFSGGDQKSAAAIASRPVLIIVDRNVDLIPMFSHSWIYQSLIYDVLSMHLNKITMAVPIDKDHPEKGSKKQSYDLTSSDYFWLRNAAHPFPQVAEDVTVEWNKYQEDANEVTRKTGTSSIDDLQGDSGQFAAHLKGAMALLPELKERKATVTMHMNILEALMEGIKDRKLDVYFQLEEDIAKQAKAQILELIKDADKGNEPLDKLRLFLQWYLTTEQDVSRADLESFTQALEAAGADTTSIKYIKTVRQLTRMTMISSAPTQPSQNASQLFGGFSSLSSRVTDRFKDAGLGANFDGLLSGIKNFLPANKDLTLTKITESLMDPQNASSSAISKTENYLYFDPRSANARGTLPPASQARNQQGTVGRGIEASFGQRRQGFSEAIVFTVGGGSMDEYSNLQEWTKRTSASGAAGTGQKRRIVYGSTALLSASEFVTKDLVMLGKEST</sequence>
<gene>
    <name evidence="2" type="ORF">K505DRAFT_320644</name>
</gene>
<dbReference type="PIRSF" id="PIRSF005715">
    <property type="entry name" value="VPS45_Sec1"/>
    <property type="match status" value="1"/>
</dbReference>
<dbReference type="OrthoDB" id="10251230at2759"/>
<name>A0A6A6XVR6_9PLEO</name>
<dbReference type="Proteomes" id="UP000799757">
    <property type="component" value="Unassembled WGS sequence"/>
</dbReference>
<dbReference type="Gene3D" id="3.90.830.10">
    <property type="entry name" value="Syntaxin Binding Protein 1, Chain A, domain 2"/>
    <property type="match status" value="1"/>
</dbReference>
<organism evidence="2 3">
    <name type="scientific">Melanomma pulvis-pyrius CBS 109.77</name>
    <dbReference type="NCBI Taxonomy" id="1314802"/>
    <lineage>
        <taxon>Eukaryota</taxon>
        <taxon>Fungi</taxon>
        <taxon>Dikarya</taxon>
        <taxon>Ascomycota</taxon>
        <taxon>Pezizomycotina</taxon>
        <taxon>Dothideomycetes</taxon>
        <taxon>Pleosporomycetidae</taxon>
        <taxon>Pleosporales</taxon>
        <taxon>Melanommataceae</taxon>
        <taxon>Melanomma</taxon>
    </lineage>
</organism>
<reference evidence="2" key="1">
    <citation type="journal article" date="2020" name="Stud. Mycol.">
        <title>101 Dothideomycetes genomes: a test case for predicting lifestyles and emergence of pathogens.</title>
        <authorList>
            <person name="Haridas S."/>
            <person name="Albert R."/>
            <person name="Binder M."/>
            <person name="Bloem J."/>
            <person name="Labutti K."/>
            <person name="Salamov A."/>
            <person name="Andreopoulos B."/>
            <person name="Baker S."/>
            <person name="Barry K."/>
            <person name="Bills G."/>
            <person name="Bluhm B."/>
            <person name="Cannon C."/>
            <person name="Castanera R."/>
            <person name="Culley D."/>
            <person name="Daum C."/>
            <person name="Ezra D."/>
            <person name="Gonzalez J."/>
            <person name="Henrissat B."/>
            <person name="Kuo A."/>
            <person name="Liang C."/>
            <person name="Lipzen A."/>
            <person name="Lutzoni F."/>
            <person name="Magnuson J."/>
            <person name="Mondo S."/>
            <person name="Nolan M."/>
            <person name="Ohm R."/>
            <person name="Pangilinan J."/>
            <person name="Park H.-J."/>
            <person name="Ramirez L."/>
            <person name="Alfaro M."/>
            <person name="Sun H."/>
            <person name="Tritt A."/>
            <person name="Yoshinaga Y."/>
            <person name="Zwiers L.-H."/>
            <person name="Turgeon B."/>
            <person name="Goodwin S."/>
            <person name="Spatafora J."/>
            <person name="Crous P."/>
            <person name="Grigoriev I."/>
        </authorList>
    </citation>
    <scope>NUCLEOTIDE SEQUENCE</scope>
    <source>
        <strain evidence="2">CBS 109.77</strain>
    </source>
</reference>